<proteinExistence type="predicted"/>
<gene>
    <name evidence="1" type="ORF">IE331_05430</name>
</gene>
<evidence type="ECO:0000313" key="1">
    <source>
        <dbReference type="EMBL" id="MBD8869058.1"/>
    </source>
</evidence>
<keyword evidence="2" id="KW-1185">Reference proteome</keyword>
<name>A0A927K3N1_9ACTN</name>
<sequence>MVWTWFREPTEQDPGTANLCFNAVDLPVVRGAADLPAVLTGDGQVTFATLLERVGALAGVMRGFGVTPGHTVGARLDDPVDGLLVLLAAGRLGATLVPGPDAEALAGHRPQLVVTDSPLAWGGHRPATVLTRGFEPRDPALEIDWDTALRAGRTDPAPCVPVPAQGIAYLSGGFVTLAEVPGDPSPLGRLVATLAASAPVDAVALGPWSNVAS</sequence>
<evidence type="ECO:0000313" key="2">
    <source>
        <dbReference type="Proteomes" id="UP000616839"/>
    </source>
</evidence>
<dbReference type="Gene3D" id="3.40.50.12780">
    <property type="entry name" value="N-terminal domain of ligase-like"/>
    <property type="match status" value="1"/>
</dbReference>
<organism evidence="1 2">
    <name type="scientific">Nocardioides donggukensis</name>
    <dbReference type="NCBI Taxonomy" id="2774019"/>
    <lineage>
        <taxon>Bacteria</taxon>
        <taxon>Bacillati</taxon>
        <taxon>Actinomycetota</taxon>
        <taxon>Actinomycetes</taxon>
        <taxon>Propionibacteriales</taxon>
        <taxon>Nocardioidaceae</taxon>
        <taxon>Nocardioides</taxon>
    </lineage>
</organism>
<dbReference type="EMBL" id="JACYXZ010000001">
    <property type="protein sequence ID" value="MBD8869058.1"/>
    <property type="molecule type" value="Genomic_DNA"/>
</dbReference>
<dbReference type="AlphaFoldDB" id="A0A927K3N1"/>
<comment type="caution">
    <text evidence="1">The sequence shown here is derived from an EMBL/GenBank/DDBJ whole genome shotgun (WGS) entry which is preliminary data.</text>
</comment>
<dbReference type="SUPFAM" id="SSF56801">
    <property type="entry name" value="Acetyl-CoA synthetase-like"/>
    <property type="match status" value="1"/>
</dbReference>
<reference evidence="1" key="1">
    <citation type="submission" date="2020-09" db="EMBL/GenBank/DDBJ databases">
        <title>Nocardioides sp. strain MJB4 16S ribosomal RNA gene Genome sequencing and assembly.</title>
        <authorList>
            <person name="Kim I."/>
        </authorList>
    </citation>
    <scope>NUCLEOTIDE SEQUENCE</scope>
    <source>
        <strain evidence="1">MJB4</strain>
    </source>
</reference>
<dbReference type="Proteomes" id="UP000616839">
    <property type="component" value="Unassembled WGS sequence"/>
</dbReference>
<protein>
    <recommendedName>
        <fullName evidence="3">AMP-dependent synthetase/ligase domain-containing protein</fullName>
    </recommendedName>
</protein>
<dbReference type="InterPro" id="IPR042099">
    <property type="entry name" value="ANL_N_sf"/>
</dbReference>
<evidence type="ECO:0008006" key="3">
    <source>
        <dbReference type="Google" id="ProtNLM"/>
    </source>
</evidence>
<accession>A0A927K3N1</accession>